<protein>
    <submittedName>
        <fullName evidence="5">Nitroreductase family protein</fullName>
    </submittedName>
</protein>
<dbReference type="CDD" id="cd02140">
    <property type="entry name" value="Frm2-like"/>
    <property type="match status" value="1"/>
</dbReference>
<dbReference type="InterPro" id="IPR000415">
    <property type="entry name" value="Nitroreductase-like"/>
</dbReference>
<name>A0A7G9GY85_9FUSO</name>
<dbReference type="RefSeq" id="WP_187423076.1">
    <property type="nucleotide sequence ID" value="NZ_CP060637.1"/>
</dbReference>
<evidence type="ECO:0000256" key="2">
    <source>
        <dbReference type="ARBA" id="ARBA00022490"/>
    </source>
</evidence>
<dbReference type="InterPro" id="IPR029479">
    <property type="entry name" value="Nitroreductase"/>
</dbReference>
<gene>
    <name evidence="5" type="ORF">H9Q81_02695</name>
</gene>
<comment type="subcellular location">
    <subcellularLocation>
        <location evidence="1">Cytoplasm</location>
    </subcellularLocation>
</comment>
<keyword evidence="6" id="KW-1185">Reference proteome</keyword>
<dbReference type="PANTHER" id="PTHR43035">
    <property type="entry name" value="FATTY ACID REPRESSION MUTANT PROTEIN 2-RELATED"/>
    <property type="match status" value="1"/>
</dbReference>
<evidence type="ECO:0000256" key="1">
    <source>
        <dbReference type="ARBA" id="ARBA00004496"/>
    </source>
</evidence>
<feature type="domain" description="Nitroreductase" evidence="4">
    <location>
        <begin position="8"/>
        <end position="168"/>
    </location>
</feature>
<dbReference type="FunFam" id="3.40.109.10:FF:000001">
    <property type="entry name" value="Nitroreductase family"/>
    <property type="match status" value="1"/>
</dbReference>
<dbReference type="Pfam" id="PF00881">
    <property type="entry name" value="Nitroreductase"/>
    <property type="match status" value="1"/>
</dbReference>
<evidence type="ECO:0000256" key="3">
    <source>
        <dbReference type="ARBA" id="ARBA00023002"/>
    </source>
</evidence>
<dbReference type="AlphaFoldDB" id="A0A7G9GY85"/>
<proteinExistence type="predicted"/>
<dbReference type="Proteomes" id="UP000515913">
    <property type="component" value="Chromosome"/>
</dbReference>
<dbReference type="EMBL" id="CP060637">
    <property type="protein sequence ID" value="QNM15767.1"/>
    <property type="molecule type" value="Genomic_DNA"/>
</dbReference>
<dbReference type="SUPFAM" id="SSF55469">
    <property type="entry name" value="FMN-dependent nitroreductase-like"/>
    <property type="match status" value="1"/>
</dbReference>
<sequence>MKIIESLEKRRSYYDIDKEVGVSKDKIVEMIKSLTELVPDAFNMKSSRVVVLFDKKHELLWDEIYSIFNGAIPRDKINSFKSGFGTILYFYDENTVKSLQDKYNLYASNFPIWANQASAMLQLSIWSGLRECGIGASLQHYNPVIDERVKEVFNIPKNYKLIAQMPFGGIKSEPDKKEKENIDKRVTIID</sequence>
<dbReference type="GO" id="GO:0034599">
    <property type="term" value="P:cellular response to oxidative stress"/>
    <property type="evidence" value="ECO:0007669"/>
    <property type="project" value="InterPro"/>
</dbReference>
<dbReference type="GO" id="GO:0005737">
    <property type="term" value="C:cytoplasm"/>
    <property type="evidence" value="ECO:0007669"/>
    <property type="project" value="UniProtKB-SubCell"/>
</dbReference>
<evidence type="ECO:0000313" key="5">
    <source>
        <dbReference type="EMBL" id="QNM15767.1"/>
    </source>
</evidence>
<dbReference type="GO" id="GO:0016491">
    <property type="term" value="F:oxidoreductase activity"/>
    <property type="evidence" value="ECO:0007669"/>
    <property type="project" value="UniProtKB-KW"/>
</dbReference>
<keyword evidence="2" id="KW-0963">Cytoplasm</keyword>
<accession>A0A7G9GY85</accession>
<evidence type="ECO:0000259" key="4">
    <source>
        <dbReference type="Pfam" id="PF00881"/>
    </source>
</evidence>
<dbReference type="Gene3D" id="3.40.109.10">
    <property type="entry name" value="NADH Oxidase"/>
    <property type="match status" value="1"/>
</dbReference>
<reference evidence="5 6" key="1">
    <citation type="submission" date="2020-08" db="EMBL/GenBank/DDBJ databases">
        <authorList>
            <person name="Liu C."/>
            <person name="Sun Q."/>
        </authorList>
    </citation>
    <scope>NUCLEOTIDE SEQUENCE [LARGE SCALE GENOMIC DNA]</scope>
    <source>
        <strain evidence="5 6">NSJ-57</strain>
    </source>
</reference>
<dbReference type="KEGG" id="fho:H9Q81_02695"/>
<evidence type="ECO:0000313" key="6">
    <source>
        <dbReference type="Proteomes" id="UP000515913"/>
    </source>
</evidence>
<organism evidence="5 6">
    <name type="scientific">Fusobacterium hominis</name>
    <dbReference type="NCBI Taxonomy" id="2764326"/>
    <lineage>
        <taxon>Bacteria</taxon>
        <taxon>Fusobacteriati</taxon>
        <taxon>Fusobacteriota</taxon>
        <taxon>Fusobacteriia</taxon>
        <taxon>Fusobacteriales</taxon>
        <taxon>Fusobacteriaceae</taxon>
        <taxon>Fusobacterium</taxon>
    </lineage>
</organism>
<dbReference type="InterPro" id="IPR033877">
    <property type="entry name" value="Frm2/Hbn1"/>
</dbReference>
<dbReference type="PANTHER" id="PTHR43035:SF1">
    <property type="entry name" value="FATTY ACID REPRESSION MUTANT PROTEIN 2-RELATED"/>
    <property type="match status" value="1"/>
</dbReference>
<keyword evidence="3" id="KW-0560">Oxidoreductase</keyword>